<dbReference type="GO" id="GO:0015031">
    <property type="term" value="P:protein transport"/>
    <property type="evidence" value="ECO:0007669"/>
    <property type="project" value="UniProtKB-KW"/>
</dbReference>
<dbReference type="AlphaFoldDB" id="A0A330M790"/>
<evidence type="ECO:0000256" key="2">
    <source>
        <dbReference type="ARBA" id="ARBA00009696"/>
    </source>
</evidence>
<keyword evidence="11 13" id="KW-0998">Cell outer membrane</keyword>
<feature type="signal peptide" evidence="14">
    <location>
        <begin position="1"/>
        <end position="29"/>
    </location>
</feature>
<name>A0A330M790_9GAMM</name>
<dbReference type="EMBL" id="LS483452">
    <property type="protein sequence ID" value="SQH77972.1"/>
    <property type="molecule type" value="Genomic_DNA"/>
</dbReference>
<keyword evidence="8 13" id="KW-0472">Membrane</keyword>
<keyword evidence="9" id="KW-0564">Palmitate</keyword>
<dbReference type="SUPFAM" id="SSF89392">
    <property type="entry name" value="Prokaryotic lipoproteins and lipoprotein localization factors"/>
    <property type="match status" value="1"/>
</dbReference>
<organism evidence="15 16">
    <name type="scientific">Shewanella benthica</name>
    <dbReference type="NCBI Taxonomy" id="43661"/>
    <lineage>
        <taxon>Bacteria</taxon>
        <taxon>Pseudomonadati</taxon>
        <taxon>Pseudomonadota</taxon>
        <taxon>Gammaproteobacteria</taxon>
        <taxon>Alteromonadales</taxon>
        <taxon>Shewanellaceae</taxon>
        <taxon>Shewanella</taxon>
    </lineage>
</organism>
<comment type="similarity">
    <text evidence="2 13">Belongs to the LolB family.</text>
</comment>
<evidence type="ECO:0000256" key="10">
    <source>
        <dbReference type="ARBA" id="ARBA00023186"/>
    </source>
</evidence>
<accession>A0A330M790</accession>
<dbReference type="Gene3D" id="2.50.20.10">
    <property type="entry name" value="Lipoprotein localisation LolA/LolB/LppX"/>
    <property type="match status" value="1"/>
</dbReference>
<dbReference type="HAMAP" id="MF_00233">
    <property type="entry name" value="LolB"/>
    <property type="match status" value="1"/>
</dbReference>
<sequence length="223" mass="25164">MNNLSYITKTPLLLVILSLSLLSACTTTATNLVPIQVDKVSQAHAWEMRGKLAVKTPKDSFSTNLYWLHTQTKSELKLTTMLGTTVLSLITEHGMTRLEVDGKTYEHHDAQQLLTKVTGWSIPVNALPLWITGQVSPDDEVSSFDEKNRPVSLFTPLESPPWQVEFLKWQHQSGAQIPRLLQLKRVDLRLKIQVNEWQALADSDRVPTTNKIKKNTPINASTR</sequence>
<comment type="function">
    <text evidence="13">Plays a critical role in the incorporation of lipoproteins in the outer membrane after they are released by the LolA protein.</text>
</comment>
<keyword evidence="6 14" id="KW-0732">Signal</keyword>
<keyword evidence="7 13" id="KW-0653">Protein transport</keyword>
<evidence type="ECO:0000256" key="14">
    <source>
        <dbReference type="SAM" id="SignalP"/>
    </source>
</evidence>
<evidence type="ECO:0000256" key="5">
    <source>
        <dbReference type="ARBA" id="ARBA00022448"/>
    </source>
</evidence>
<reference evidence="16" key="1">
    <citation type="submission" date="2018-06" db="EMBL/GenBank/DDBJ databases">
        <authorList>
            <person name="Cea G.-C."/>
            <person name="William W."/>
        </authorList>
    </citation>
    <scope>NUCLEOTIDE SEQUENCE [LARGE SCALE GENOMIC DNA]</scope>
    <source>
        <strain evidence="16">DB21MT-2</strain>
    </source>
</reference>
<dbReference type="CDD" id="cd16326">
    <property type="entry name" value="LolB"/>
    <property type="match status" value="1"/>
</dbReference>
<keyword evidence="10 13" id="KW-0143">Chaperone</keyword>
<dbReference type="Pfam" id="PF03550">
    <property type="entry name" value="LolB"/>
    <property type="match status" value="1"/>
</dbReference>
<keyword evidence="12 15" id="KW-0449">Lipoprotein</keyword>
<evidence type="ECO:0000313" key="16">
    <source>
        <dbReference type="Proteomes" id="UP000250123"/>
    </source>
</evidence>
<evidence type="ECO:0000256" key="1">
    <source>
        <dbReference type="ARBA" id="ARBA00004459"/>
    </source>
</evidence>
<dbReference type="GO" id="GO:0044874">
    <property type="term" value="P:lipoprotein localization to outer membrane"/>
    <property type="evidence" value="ECO:0007669"/>
    <property type="project" value="UniProtKB-UniRule"/>
</dbReference>
<evidence type="ECO:0000313" key="15">
    <source>
        <dbReference type="EMBL" id="SQH77972.1"/>
    </source>
</evidence>
<proteinExistence type="inferred from homology"/>
<dbReference type="OrthoDB" id="9797618at2"/>
<evidence type="ECO:0000256" key="11">
    <source>
        <dbReference type="ARBA" id="ARBA00023237"/>
    </source>
</evidence>
<keyword evidence="5 13" id="KW-0813">Transport</keyword>
<comment type="subcellular location">
    <subcellularLocation>
        <location evidence="1">Cell outer membrane</location>
        <topology evidence="1">Lipid-anchor</topology>
    </subcellularLocation>
</comment>
<evidence type="ECO:0000256" key="12">
    <source>
        <dbReference type="ARBA" id="ARBA00023288"/>
    </source>
</evidence>
<dbReference type="Proteomes" id="UP000250123">
    <property type="component" value="Chromosome SHEWBE"/>
</dbReference>
<dbReference type="NCBIfam" id="TIGR00548">
    <property type="entry name" value="lolB"/>
    <property type="match status" value="1"/>
</dbReference>
<evidence type="ECO:0000256" key="3">
    <source>
        <dbReference type="ARBA" id="ARBA00011245"/>
    </source>
</evidence>
<protein>
    <recommendedName>
        <fullName evidence="4 13">Outer-membrane lipoprotein LolB</fullName>
    </recommendedName>
</protein>
<evidence type="ECO:0000256" key="13">
    <source>
        <dbReference type="HAMAP-Rule" id="MF_00233"/>
    </source>
</evidence>
<dbReference type="RefSeq" id="WP_112353674.1">
    <property type="nucleotide sequence ID" value="NZ_LS483452.1"/>
</dbReference>
<dbReference type="InterPro" id="IPR029046">
    <property type="entry name" value="LolA/LolB/LppX"/>
</dbReference>
<evidence type="ECO:0000256" key="9">
    <source>
        <dbReference type="ARBA" id="ARBA00023139"/>
    </source>
</evidence>
<evidence type="ECO:0000256" key="6">
    <source>
        <dbReference type="ARBA" id="ARBA00022729"/>
    </source>
</evidence>
<comment type="subunit">
    <text evidence="3 13">Monomer.</text>
</comment>
<dbReference type="InterPro" id="IPR004565">
    <property type="entry name" value="OM_lipoprot_LolB"/>
</dbReference>
<dbReference type="KEGG" id="sbk:SHEWBE_4009"/>
<feature type="chain" id="PRO_5016249775" description="Outer-membrane lipoprotein LolB" evidence="14">
    <location>
        <begin position="30"/>
        <end position="223"/>
    </location>
</feature>
<evidence type="ECO:0000256" key="4">
    <source>
        <dbReference type="ARBA" id="ARBA00016202"/>
    </source>
</evidence>
<dbReference type="GO" id="GO:0009279">
    <property type="term" value="C:cell outer membrane"/>
    <property type="evidence" value="ECO:0007669"/>
    <property type="project" value="UniProtKB-SubCell"/>
</dbReference>
<evidence type="ECO:0000256" key="8">
    <source>
        <dbReference type="ARBA" id="ARBA00023136"/>
    </source>
</evidence>
<evidence type="ECO:0000256" key="7">
    <source>
        <dbReference type="ARBA" id="ARBA00022927"/>
    </source>
</evidence>
<gene>
    <name evidence="13 15" type="primary">lolB</name>
    <name evidence="15" type="ORF">SHEWBE_4009</name>
</gene>